<dbReference type="InterPro" id="IPR018866">
    <property type="entry name" value="Znf-4CXXC_R1"/>
</dbReference>
<feature type="compositionally biased region" description="Basic and acidic residues" evidence="11">
    <location>
        <begin position="477"/>
        <end position="486"/>
    </location>
</feature>
<keyword evidence="10" id="KW-0479">Metal-binding</keyword>
<keyword evidence="10" id="KW-0862">Zinc</keyword>
<dbReference type="PANTHER" id="PTHR31169:SF8">
    <property type="entry name" value="ZINC-FINGER DOMAIN OF MONOAMINE-OXIDASE A REPRESSOR R1 PROTEIN"/>
    <property type="match status" value="1"/>
</dbReference>
<keyword evidence="14" id="KW-1185">Reference proteome</keyword>
<feature type="compositionally biased region" description="Acidic residues" evidence="11">
    <location>
        <begin position="93"/>
        <end position="105"/>
    </location>
</feature>
<proteinExistence type="predicted"/>
<feature type="compositionally biased region" description="Polar residues" evidence="11">
    <location>
        <begin position="1"/>
        <end position="14"/>
    </location>
</feature>
<feature type="compositionally biased region" description="Polar residues" evidence="11">
    <location>
        <begin position="904"/>
        <end position="939"/>
    </location>
</feature>
<feature type="region of interest" description="Disordered" evidence="11">
    <location>
        <begin position="467"/>
        <end position="495"/>
    </location>
</feature>
<keyword evidence="5" id="KW-0597">Phosphoprotein</keyword>
<feature type="domain" description="RING-type" evidence="12">
    <location>
        <begin position="308"/>
        <end position="359"/>
    </location>
</feature>
<keyword evidence="8" id="KW-0804">Transcription</keyword>
<accession>A0AAX4JLW4</accession>
<evidence type="ECO:0000256" key="8">
    <source>
        <dbReference type="ARBA" id="ARBA00023163"/>
    </source>
</evidence>
<evidence type="ECO:0000256" key="11">
    <source>
        <dbReference type="SAM" id="MobiDB-lite"/>
    </source>
</evidence>
<feature type="compositionally biased region" description="Polar residues" evidence="11">
    <location>
        <begin position="685"/>
        <end position="695"/>
    </location>
</feature>
<feature type="compositionally biased region" description="Low complexity" evidence="11">
    <location>
        <begin position="565"/>
        <end position="580"/>
    </location>
</feature>
<protein>
    <recommendedName>
        <fullName evidence="12">RING-type domain-containing protein</fullName>
    </recommendedName>
</protein>
<evidence type="ECO:0000259" key="12">
    <source>
        <dbReference type="PROSITE" id="PS50089"/>
    </source>
</evidence>
<keyword evidence="3" id="KW-0963">Cytoplasm</keyword>
<dbReference type="PROSITE" id="PS50089">
    <property type="entry name" value="ZF_RING_2"/>
    <property type="match status" value="1"/>
</dbReference>
<dbReference type="GO" id="GO:0006355">
    <property type="term" value="P:regulation of DNA-templated transcription"/>
    <property type="evidence" value="ECO:0007669"/>
    <property type="project" value="InterPro"/>
</dbReference>
<feature type="compositionally biased region" description="Polar residues" evidence="11">
    <location>
        <begin position="129"/>
        <end position="144"/>
    </location>
</feature>
<dbReference type="InterPro" id="IPR040221">
    <property type="entry name" value="CDCA7/CDA7L"/>
</dbReference>
<evidence type="ECO:0000313" key="14">
    <source>
        <dbReference type="Proteomes" id="UP001355207"/>
    </source>
</evidence>
<evidence type="ECO:0000256" key="7">
    <source>
        <dbReference type="ARBA" id="ARBA00023015"/>
    </source>
</evidence>
<feature type="compositionally biased region" description="Acidic residues" evidence="11">
    <location>
        <begin position="242"/>
        <end position="252"/>
    </location>
</feature>
<feature type="region of interest" description="Disordered" evidence="11">
    <location>
        <begin position="224"/>
        <end position="252"/>
    </location>
</feature>
<keyword evidence="10" id="KW-0863">Zinc-finger</keyword>
<dbReference type="RefSeq" id="XP_066072527.1">
    <property type="nucleotide sequence ID" value="XM_066216430.1"/>
</dbReference>
<feature type="region of interest" description="Disordered" evidence="11">
    <location>
        <begin position="903"/>
        <end position="939"/>
    </location>
</feature>
<evidence type="ECO:0000256" key="5">
    <source>
        <dbReference type="ARBA" id="ARBA00022553"/>
    </source>
</evidence>
<comment type="subcellular location">
    <subcellularLocation>
        <location evidence="2">Cytoplasm</location>
    </subcellularLocation>
    <subcellularLocation>
        <location evidence="1">Nucleus</location>
    </subcellularLocation>
</comment>
<evidence type="ECO:0000256" key="4">
    <source>
        <dbReference type="ARBA" id="ARBA00022499"/>
    </source>
</evidence>
<feature type="region of interest" description="Disordered" evidence="11">
    <location>
        <begin position="854"/>
        <end position="889"/>
    </location>
</feature>
<gene>
    <name evidence="13" type="ORF">L201_000630</name>
</gene>
<dbReference type="Pfam" id="PF10497">
    <property type="entry name" value="zf-4CXXC_R1"/>
    <property type="match status" value="1"/>
</dbReference>
<feature type="compositionally biased region" description="Basic and acidic residues" evidence="11">
    <location>
        <begin position="860"/>
        <end position="870"/>
    </location>
</feature>
<dbReference type="EMBL" id="CP144098">
    <property type="protein sequence ID" value="WWC85764.1"/>
    <property type="molecule type" value="Genomic_DNA"/>
</dbReference>
<dbReference type="AlphaFoldDB" id="A0AAX4JLW4"/>
<evidence type="ECO:0000313" key="13">
    <source>
        <dbReference type="EMBL" id="WWC85764.1"/>
    </source>
</evidence>
<feature type="region of interest" description="Disordered" evidence="11">
    <location>
        <begin position="532"/>
        <end position="580"/>
    </location>
</feature>
<dbReference type="Proteomes" id="UP001355207">
    <property type="component" value="Chromosome 1"/>
</dbReference>
<evidence type="ECO:0000256" key="6">
    <source>
        <dbReference type="ARBA" id="ARBA00022843"/>
    </source>
</evidence>
<organism evidence="13 14">
    <name type="scientific">Kwoniella dendrophila CBS 6074</name>
    <dbReference type="NCBI Taxonomy" id="1295534"/>
    <lineage>
        <taxon>Eukaryota</taxon>
        <taxon>Fungi</taxon>
        <taxon>Dikarya</taxon>
        <taxon>Basidiomycota</taxon>
        <taxon>Agaricomycotina</taxon>
        <taxon>Tremellomycetes</taxon>
        <taxon>Tremellales</taxon>
        <taxon>Cryptococcaceae</taxon>
        <taxon>Kwoniella</taxon>
    </lineage>
</organism>
<dbReference type="GeneID" id="91091302"/>
<feature type="region of interest" description="Disordered" evidence="11">
    <location>
        <begin position="635"/>
        <end position="703"/>
    </location>
</feature>
<evidence type="ECO:0000256" key="9">
    <source>
        <dbReference type="ARBA" id="ARBA00023242"/>
    </source>
</evidence>
<sequence>MTSFNASASTSAIKSAQAVDEPQASSSKSPTSTLISAPVYDLVSRSSGSPSANRKGKGKEKAVEFAPEPNLIGLKGASEADEDERESLLESQTESEEEDEDEENYETERQRRILENQFLLSQLGIERSTSQNNLGESSTINIENGKSPPPAKGRPTGSSRKKDIPILDRSGYIISLPPEGQTHTMACIEIPSDRKLKKRITDGEYTDCSHWTEGEARRWKYGFRKRKPTTAQPEASAAEGQQQEESDNEEEIGGVTKEFRWRRWRGLEKELRKEMRKRGELVEMDVRPVEQSIPEGVSAYSLIQGEACHQCRRKSDKPKMKCRNVNPICRATFCETCCKRYNYFDFDEESRSFICPLCKDICNCSNCIRKKNLAHLLGDSRGKIKRQSIKNKMGAEGTGEMTVQAWIEKAVKDVSRAPFDLIRIVDYDKDIISPDIPDPVVEEDVGEKIIVTKPKKMRAKKRKLAEMADESVTVESNAKESQVEKPKAKRGRKKKVIEEEQIKVQPETQPLVEKKNGKLFINLKMLKAVQPPAVAPTPTERVKEVDSDGDTVGDWSDGNAEKVDSGSSLTSLNSSPSNSPTISATLPFLPHPIYAPIMDTNQYLSTLPGAVQSAEIAQSSPITTNNPELVSHSLPIEDTTLPSSPIQHLDNDNHSSAESGDEQSHPKKRRRPPPEANIVRAPRHSSFSNTHSTPPGHQDDLNYVSPTILSFEHNGPRNLTGDQNLQSSVAPHFTISGEQTDSLNTVPPPLTSFSHTIPISGTSPNRPMHFWQNRSMISGNDRYQGHQTLYPSSNEVNYQNQNQNQQHQYQSGTSPSSYPSVLLPTNYPSYNYHPSPYSSLSIIPYNTSNTNYPINPHSIHHNENTHHEDDIGGPPPYSHSPIRKPNLVLSPNTEGQYLVIDRSPQAQSLDPNITSHTSESTSASRQQTKIKSPNQDQTLNHLDILSLAAAEARHSPSRNEER</sequence>
<dbReference type="GO" id="GO:0005634">
    <property type="term" value="C:nucleus"/>
    <property type="evidence" value="ECO:0007669"/>
    <property type="project" value="UniProtKB-SubCell"/>
</dbReference>
<evidence type="ECO:0000256" key="3">
    <source>
        <dbReference type="ARBA" id="ARBA00022490"/>
    </source>
</evidence>
<keyword evidence="6" id="KW-0832">Ubl conjugation</keyword>
<dbReference type="GO" id="GO:0005737">
    <property type="term" value="C:cytoplasm"/>
    <property type="evidence" value="ECO:0007669"/>
    <property type="project" value="UniProtKB-SubCell"/>
</dbReference>
<keyword evidence="7" id="KW-0805">Transcription regulation</keyword>
<dbReference type="GO" id="GO:0008270">
    <property type="term" value="F:zinc ion binding"/>
    <property type="evidence" value="ECO:0007669"/>
    <property type="project" value="UniProtKB-KW"/>
</dbReference>
<evidence type="ECO:0000256" key="10">
    <source>
        <dbReference type="PROSITE-ProRule" id="PRU00175"/>
    </source>
</evidence>
<name>A0AAX4JLW4_9TREE</name>
<reference evidence="13 14" key="1">
    <citation type="submission" date="2024-01" db="EMBL/GenBank/DDBJ databases">
        <title>Comparative genomics of Cryptococcus and Kwoniella reveals pathogenesis evolution and contrasting modes of karyotype evolution via chromosome fusion or intercentromeric recombination.</title>
        <authorList>
            <person name="Coelho M.A."/>
            <person name="David-Palma M."/>
            <person name="Shea T."/>
            <person name="Bowers K."/>
            <person name="McGinley-Smith S."/>
            <person name="Mohammad A.W."/>
            <person name="Gnirke A."/>
            <person name="Yurkov A.M."/>
            <person name="Nowrousian M."/>
            <person name="Sun S."/>
            <person name="Cuomo C.A."/>
            <person name="Heitman J."/>
        </authorList>
    </citation>
    <scope>NUCLEOTIDE SEQUENCE [LARGE SCALE GENOMIC DNA]</scope>
    <source>
        <strain evidence="13 14">CBS 6074</strain>
    </source>
</reference>
<evidence type="ECO:0000256" key="1">
    <source>
        <dbReference type="ARBA" id="ARBA00004123"/>
    </source>
</evidence>
<feature type="region of interest" description="Disordered" evidence="11">
    <location>
        <begin position="129"/>
        <end position="165"/>
    </location>
</feature>
<dbReference type="PANTHER" id="PTHR31169">
    <property type="entry name" value="OS05G0300700 PROTEIN"/>
    <property type="match status" value="1"/>
</dbReference>
<feature type="compositionally biased region" description="Low complexity" evidence="11">
    <location>
        <begin position="25"/>
        <end position="36"/>
    </location>
</feature>
<dbReference type="InterPro" id="IPR001841">
    <property type="entry name" value="Znf_RING"/>
</dbReference>
<feature type="region of interest" description="Disordered" evidence="11">
    <location>
        <begin position="1"/>
        <end position="111"/>
    </location>
</feature>
<feature type="compositionally biased region" description="Low complexity" evidence="11">
    <location>
        <begin position="231"/>
        <end position="241"/>
    </location>
</feature>
<keyword evidence="9" id="KW-0539">Nucleus</keyword>
<keyword evidence="4" id="KW-1017">Isopeptide bond</keyword>
<evidence type="ECO:0000256" key="2">
    <source>
        <dbReference type="ARBA" id="ARBA00004496"/>
    </source>
</evidence>